<comment type="caution">
    <text evidence="6">The sequence shown here is derived from an EMBL/GenBank/DDBJ whole genome shotgun (WGS) entry which is preliminary data.</text>
</comment>
<dbReference type="CDD" id="cd03354">
    <property type="entry name" value="LbH_SAT"/>
    <property type="match status" value="1"/>
</dbReference>
<dbReference type="InterPro" id="IPR011004">
    <property type="entry name" value="Trimer_LpxA-like_sf"/>
</dbReference>
<evidence type="ECO:0000313" key="7">
    <source>
        <dbReference type="Proteomes" id="UP001237592"/>
    </source>
</evidence>
<keyword evidence="2" id="KW-0808">Transferase</keyword>
<dbReference type="EMBL" id="JAVFKP010000004">
    <property type="protein sequence ID" value="MDQ4627682.1"/>
    <property type="molecule type" value="Genomic_DNA"/>
</dbReference>
<name>A0ABU0XVV2_9BURK</name>
<keyword evidence="3" id="KW-0677">Repeat</keyword>
<keyword evidence="7" id="KW-1185">Reference proteome</keyword>
<dbReference type="Proteomes" id="UP001237592">
    <property type="component" value="Unassembled WGS sequence"/>
</dbReference>
<protein>
    <submittedName>
        <fullName evidence="6">DapH/DapD/GlmU-related protein</fullName>
    </submittedName>
</protein>
<evidence type="ECO:0000256" key="4">
    <source>
        <dbReference type="ARBA" id="ARBA00023315"/>
    </source>
</evidence>
<dbReference type="InterPro" id="IPR001451">
    <property type="entry name" value="Hexapep"/>
</dbReference>
<proteinExistence type="inferred from homology"/>
<comment type="similarity">
    <text evidence="1">Belongs to the transferase hexapeptide repeat family.</text>
</comment>
<evidence type="ECO:0000256" key="1">
    <source>
        <dbReference type="ARBA" id="ARBA00007274"/>
    </source>
</evidence>
<dbReference type="PIRSF" id="PIRSF000441">
    <property type="entry name" value="CysE"/>
    <property type="match status" value="1"/>
</dbReference>
<feature type="compositionally biased region" description="Polar residues" evidence="5">
    <location>
        <begin position="146"/>
        <end position="161"/>
    </location>
</feature>
<dbReference type="InterPro" id="IPR005881">
    <property type="entry name" value="Ser_O-AcTrfase"/>
</dbReference>
<evidence type="ECO:0000256" key="3">
    <source>
        <dbReference type="ARBA" id="ARBA00022737"/>
    </source>
</evidence>
<organism evidence="6 7">
    <name type="scientific">Janthinobacterium lividum</name>
    <dbReference type="NCBI Taxonomy" id="29581"/>
    <lineage>
        <taxon>Bacteria</taxon>
        <taxon>Pseudomonadati</taxon>
        <taxon>Pseudomonadota</taxon>
        <taxon>Betaproteobacteria</taxon>
        <taxon>Burkholderiales</taxon>
        <taxon>Oxalobacteraceae</taxon>
        <taxon>Janthinobacterium</taxon>
    </lineage>
</organism>
<feature type="region of interest" description="Disordered" evidence="5">
    <location>
        <begin position="140"/>
        <end position="161"/>
    </location>
</feature>
<dbReference type="RefSeq" id="WP_070253542.1">
    <property type="nucleotide sequence ID" value="NZ_CBCRWJ010000002.1"/>
</dbReference>
<dbReference type="Gene3D" id="2.160.10.10">
    <property type="entry name" value="Hexapeptide repeat proteins"/>
    <property type="match status" value="1"/>
</dbReference>
<dbReference type="InterPro" id="IPR045304">
    <property type="entry name" value="LbH_SAT"/>
</dbReference>
<dbReference type="PANTHER" id="PTHR42811">
    <property type="entry name" value="SERINE ACETYLTRANSFERASE"/>
    <property type="match status" value="1"/>
</dbReference>
<sequence>MLTIYRIAHLLARARIPLLPRLLYMFNRIVFSIVLPPTSIVGRDVLFGYSGLGIVVHARCKIGDRVNIGPHVTLGGRAGLNGVPEIGDDVLIGSGAKILGPVHIGNGARIGANAVVLHDVPAGATAVGIPARIRGGQAGGPLSTDGLDSSTQVDNEVSDLN</sequence>
<dbReference type="InterPro" id="IPR018357">
    <property type="entry name" value="Hexapep_transf_CS"/>
</dbReference>
<evidence type="ECO:0000256" key="2">
    <source>
        <dbReference type="ARBA" id="ARBA00022679"/>
    </source>
</evidence>
<reference evidence="6 7" key="1">
    <citation type="submission" date="2023-08" db="EMBL/GenBank/DDBJ databases">
        <title>Draft genome sequence of Janthinobacterium lividum.</title>
        <authorList>
            <person name="Chun B.H."/>
            <person name="Lee Y."/>
        </authorList>
    </citation>
    <scope>NUCLEOTIDE SEQUENCE [LARGE SCALE GENOMIC DNA]</scope>
    <source>
        <strain evidence="6 7">AMJK</strain>
    </source>
</reference>
<evidence type="ECO:0000256" key="5">
    <source>
        <dbReference type="SAM" id="MobiDB-lite"/>
    </source>
</evidence>
<accession>A0ABU0XVV2</accession>
<gene>
    <name evidence="6" type="ORF">RB624_17465</name>
</gene>
<evidence type="ECO:0000313" key="6">
    <source>
        <dbReference type="EMBL" id="MDQ4627682.1"/>
    </source>
</evidence>
<keyword evidence="4" id="KW-0012">Acyltransferase</keyword>
<dbReference type="PROSITE" id="PS00101">
    <property type="entry name" value="HEXAPEP_TRANSFERASES"/>
    <property type="match status" value="1"/>
</dbReference>
<dbReference type="Pfam" id="PF00132">
    <property type="entry name" value="Hexapep"/>
    <property type="match status" value="1"/>
</dbReference>
<dbReference type="SUPFAM" id="SSF51161">
    <property type="entry name" value="Trimeric LpxA-like enzymes"/>
    <property type="match status" value="1"/>
</dbReference>